<dbReference type="PANTHER" id="PTHR42928:SF5">
    <property type="entry name" value="BLR1237 PROTEIN"/>
    <property type="match status" value="1"/>
</dbReference>
<evidence type="ECO:0000313" key="4">
    <source>
        <dbReference type="EMBL" id="SPC24499.1"/>
    </source>
</evidence>
<dbReference type="CDD" id="cd07012">
    <property type="entry name" value="PBP2_Bug_TTT"/>
    <property type="match status" value="1"/>
</dbReference>
<dbReference type="EMBL" id="OGUS01000143">
    <property type="protein sequence ID" value="SPC24499.1"/>
    <property type="molecule type" value="Genomic_DNA"/>
</dbReference>
<proteinExistence type="inferred from homology"/>
<dbReference type="Proteomes" id="UP000256862">
    <property type="component" value="Plasmid CO2235_mp"/>
</dbReference>
<dbReference type="InterPro" id="IPR042100">
    <property type="entry name" value="Bug_dom1"/>
</dbReference>
<evidence type="ECO:0008006" key="6">
    <source>
        <dbReference type="Google" id="ProtNLM"/>
    </source>
</evidence>
<dbReference type="EMBL" id="OGUS01000084">
    <property type="protein sequence ID" value="SPC07671.1"/>
    <property type="molecule type" value="Genomic_DNA"/>
</dbReference>
<evidence type="ECO:0000313" key="3">
    <source>
        <dbReference type="EMBL" id="SPC07671.1"/>
    </source>
</evidence>
<dbReference type="SUPFAM" id="SSF53850">
    <property type="entry name" value="Periplasmic binding protein-like II"/>
    <property type="match status" value="1"/>
</dbReference>
<comment type="similarity">
    <text evidence="1">Belongs to the UPF0065 (bug) family.</text>
</comment>
<evidence type="ECO:0000313" key="5">
    <source>
        <dbReference type="Proteomes" id="UP000256862"/>
    </source>
</evidence>
<name>A0A375GMJ3_9BURK</name>
<dbReference type="Gene3D" id="3.40.190.10">
    <property type="entry name" value="Periplasmic binding protein-like II"/>
    <property type="match status" value="1"/>
</dbReference>
<comment type="caution">
    <text evidence="3">The sequence shown here is derived from an EMBL/GenBank/DDBJ whole genome shotgun (WGS) entry which is preliminary data.</text>
</comment>
<gene>
    <name evidence="4" type="ORF">CO2235_MP80376</name>
    <name evidence="3" type="ORF">CO2235_U770113</name>
</gene>
<geneLocation type="plasmid" evidence="5">
    <name>co2235_mp</name>
</geneLocation>
<dbReference type="PANTHER" id="PTHR42928">
    <property type="entry name" value="TRICARBOXYLATE-BINDING PROTEIN"/>
    <property type="match status" value="1"/>
</dbReference>
<dbReference type="Pfam" id="PF03401">
    <property type="entry name" value="TctC"/>
    <property type="match status" value="1"/>
</dbReference>
<dbReference type="RefSeq" id="WP_232353444.1">
    <property type="nucleotide sequence ID" value="NZ_CP069809.1"/>
</dbReference>
<sequence>MTRRAIRNRLAGMARTMGAAIVAGAVIALTPTASAQAATGEGYPAKPVTLVVPGPPGGITDQLARLVAARMGRDFGVQVVVDNRPGAGGNIAAELGARAQPDGYTVLMGTQGMMVSNQFLYKSLRFDPSKDFVPAQGLASIPNVLVVSSRLPFRSVRELVDYARANPGKLTVASAGNGTGTHLVAELFQAEAGIRLVHIPYKGSAPVITDLLAGQVDLAFDYPVSTLAQIEAGKLRALAVTGATRLPALPQVPTTAESGFPGVESTSWIGLFFPARTSPAIVAKWQADIGRLLADPAVIAEIRKMGGIPLALGGARLGSFVASERGKWKAVIQRSGATID</sequence>
<reference evidence="5" key="1">
    <citation type="submission" date="2018-01" db="EMBL/GenBank/DDBJ databases">
        <authorList>
            <person name="Gaut B.S."/>
            <person name="Morton B.R."/>
            <person name="Clegg M.T."/>
            <person name="Duvall M.R."/>
        </authorList>
    </citation>
    <scope>NUCLEOTIDE SEQUENCE [LARGE SCALE GENOMIC DNA]</scope>
</reference>
<evidence type="ECO:0000256" key="2">
    <source>
        <dbReference type="SAM" id="SignalP"/>
    </source>
</evidence>
<protein>
    <recommendedName>
        <fullName evidence="6">Tripartite tricarboxylate transporter substrate binding protein</fullName>
    </recommendedName>
</protein>
<evidence type="ECO:0000256" key="1">
    <source>
        <dbReference type="ARBA" id="ARBA00006987"/>
    </source>
</evidence>
<dbReference type="AlphaFoldDB" id="A0A375GMJ3"/>
<organism evidence="3 5">
    <name type="scientific">Cupriavidus oxalaticus</name>
    <dbReference type="NCBI Taxonomy" id="96344"/>
    <lineage>
        <taxon>Bacteria</taxon>
        <taxon>Pseudomonadati</taxon>
        <taxon>Pseudomonadota</taxon>
        <taxon>Betaproteobacteria</taxon>
        <taxon>Burkholderiales</taxon>
        <taxon>Burkholderiaceae</taxon>
        <taxon>Cupriavidus</taxon>
    </lineage>
</organism>
<keyword evidence="2" id="KW-0732">Signal</keyword>
<feature type="signal peptide" evidence="2">
    <location>
        <begin position="1"/>
        <end position="37"/>
    </location>
</feature>
<accession>A0A375GMJ3</accession>
<dbReference type="PIRSF" id="PIRSF017082">
    <property type="entry name" value="YflP"/>
    <property type="match status" value="1"/>
</dbReference>
<reference evidence="3 5" key="2">
    <citation type="submission" date="2018-01" db="EMBL/GenBank/DDBJ databases">
        <authorList>
            <person name="Clerissi C."/>
        </authorList>
    </citation>
    <scope>NUCLEOTIDE SEQUENCE</scope>
    <source>
        <strain evidence="3">Cupriavidus oxalaticus LMG 2235</strain>
        <plasmid evidence="5">co2235_mp</plasmid>
    </source>
</reference>
<dbReference type="Gene3D" id="3.40.190.150">
    <property type="entry name" value="Bordetella uptake gene, domain 1"/>
    <property type="match status" value="1"/>
</dbReference>
<feature type="chain" id="PRO_5036070029" description="Tripartite tricarboxylate transporter substrate binding protein" evidence="2">
    <location>
        <begin position="38"/>
        <end position="340"/>
    </location>
</feature>
<dbReference type="InterPro" id="IPR005064">
    <property type="entry name" value="BUG"/>
</dbReference>